<evidence type="ECO:0000313" key="2">
    <source>
        <dbReference type="EMBL" id="VDM36354.1"/>
    </source>
</evidence>
<proteinExistence type="predicted"/>
<feature type="region of interest" description="Disordered" evidence="1">
    <location>
        <begin position="240"/>
        <end position="333"/>
    </location>
</feature>
<gene>
    <name evidence="2" type="ORF">TTAC_LOCUS11374</name>
</gene>
<protein>
    <submittedName>
        <fullName evidence="4">Milton domain-containing protein</fullName>
    </submittedName>
</protein>
<feature type="compositionally biased region" description="Polar residues" evidence="1">
    <location>
        <begin position="186"/>
        <end position="195"/>
    </location>
</feature>
<dbReference type="AlphaFoldDB" id="A0A0R3XCW4"/>
<evidence type="ECO:0000313" key="3">
    <source>
        <dbReference type="Proteomes" id="UP000274429"/>
    </source>
</evidence>
<name>A0A0R3XCW4_HYDTA</name>
<reference evidence="4" key="1">
    <citation type="submission" date="2017-02" db="UniProtKB">
        <authorList>
            <consortium name="WormBaseParasite"/>
        </authorList>
    </citation>
    <scope>IDENTIFICATION</scope>
</reference>
<feature type="region of interest" description="Disordered" evidence="1">
    <location>
        <begin position="356"/>
        <end position="402"/>
    </location>
</feature>
<evidence type="ECO:0000313" key="4">
    <source>
        <dbReference type="WBParaSite" id="TTAC_0001139101-mRNA-1"/>
    </source>
</evidence>
<dbReference type="STRING" id="6205.A0A0R3XCW4"/>
<reference evidence="2 3" key="2">
    <citation type="submission" date="2018-11" db="EMBL/GenBank/DDBJ databases">
        <authorList>
            <consortium name="Pathogen Informatics"/>
        </authorList>
    </citation>
    <scope>NUCLEOTIDE SEQUENCE [LARGE SCALE GENOMIC DNA]</scope>
</reference>
<dbReference type="OrthoDB" id="10035553at2759"/>
<keyword evidence="3" id="KW-1185">Reference proteome</keyword>
<feature type="compositionally biased region" description="Low complexity" evidence="1">
    <location>
        <begin position="280"/>
        <end position="299"/>
    </location>
</feature>
<feature type="compositionally biased region" description="Basic and acidic residues" evidence="1">
    <location>
        <begin position="385"/>
        <end position="395"/>
    </location>
</feature>
<feature type="region of interest" description="Disordered" evidence="1">
    <location>
        <begin position="176"/>
        <end position="208"/>
    </location>
</feature>
<organism evidence="4">
    <name type="scientific">Hydatigena taeniaeformis</name>
    <name type="common">Feline tapeworm</name>
    <name type="synonym">Taenia taeniaeformis</name>
    <dbReference type="NCBI Taxonomy" id="6205"/>
    <lineage>
        <taxon>Eukaryota</taxon>
        <taxon>Metazoa</taxon>
        <taxon>Spiralia</taxon>
        <taxon>Lophotrochozoa</taxon>
        <taxon>Platyhelminthes</taxon>
        <taxon>Cestoda</taxon>
        <taxon>Eucestoda</taxon>
        <taxon>Cyclophyllidea</taxon>
        <taxon>Taeniidae</taxon>
        <taxon>Hydatigera</taxon>
    </lineage>
</organism>
<sequence>DSREAAEAHFSRLLARYNKLKVVPGHWKDIESLMQRMLQLSDRYSAYSSVMLPPKSLRRMFESDYGINNVVNQAVIPKSSVQTCSQFIPPKTMKDASIMPRQMLSPDSGVPQTPLGSSGSSGVSCYSTAGPRNNFIRQKSIATAAAASNEVPTDSQRKHSDSGFWATDTCSAVVPSPSPFKGDLAPSSSDTTTNTDELDVDNNISRPSKMLPDEVMSLEADILRLRKGIARLTSTASVSAPRCCESGAGSGSSNSTYLGNPPRLLPYVSSRKKLQRPLNSVNASTSSRVSKSSGHSSASMRQPRLPTSSSSSDEDAAYSTFNRPRYPSRSRHRVAAVNNSNDAGPTLEVIGSSLTPQQRTSMTGQTRTYYHTSSRPHFQSSRNENCGHRRTDAPIHRRSHSSTGQRVFYHPCSSCGGSGYNLNTIGRFDNEAFDSSIHSRNIRFVSSLSTARIRC</sequence>
<dbReference type="EMBL" id="UYWX01023821">
    <property type="protein sequence ID" value="VDM36354.1"/>
    <property type="molecule type" value="Genomic_DNA"/>
</dbReference>
<feature type="compositionally biased region" description="Polar residues" evidence="1">
    <location>
        <begin position="356"/>
        <end position="384"/>
    </location>
</feature>
<feature type="region of interest" description="Disordered" evidence="1">
    <location>
        <begin position="104"/>
        <end position="124"/>
    </location>
</feature>
<dbReference type="WBParaSite" id="TTAC_0001139101-mRNA-1">
    <property type="protein sequence ID" value="TTAC_0001139101-mRNA-1"/>
    <property type="gene ID" value="TTAC_0001139101"/>
</dbReference>
<accession>A0A0R3XCW4</accession>
<dbReference type="Proteomes" id="UP000274429">
    <property type="component" value="Unassembled WGS sequence"/>
</dbReference>
<evidence type="ECO:0000256" key="1">
    <source>
        <dbReference type="SAM" id="MobiDB-lite"/>
    </source>
</evidence>